<dbReference type="InterPro" id="IPR009075">
    <property type="entry name" value="AcylCo_DH/oxidase_C"/>
</dbReference>
<reference evidence="8 9" key="2">
    <citation type="submission" date="2020-08" db="EMBL/GenBank/DDBJ databases">
        <title>Stappia taiwanensis sp. nov., isolated from a coastal thermal spring.</title>
        <authorList>
            <person name="Kampfer P."/>
        </authorList>
    </citation>
    <scope>NUCLEOTIDE SEQUENCE [LARGE SCALE GENOMIC DNA]</scope>
    <source>
        <strain evidence="8 9">DSM 23284</strain>
    </source>
</reference>
<dbReference type="SUPFAM" id="SSF56645">
    <property type="entry name" value="Acyl-CoA dehydrogenase NM domain-like"/>
    <property type="match status" value="1"/>
</dbReference>
<dbReference type="PANTHER" id="PTHR43884">
    <property type="entry name" value="ACYL-COA DEHYDROGENASE"/>
    <property type="match status" value="1"/>
</dbReference>
<feature type="domain" description="Acyl-CoA dehydrogenase/oxidase C-terminal" evidence="6">
    <location>
        <begin position="201"/>
        <end position="319"/>
    </location>
</feature>
<dbReference type="Pfam" id="PF02771">
    <property type="entry name" value="Acyl-CoA_dh_N"/>
    <property type="match status" value="1"/>
</dbReference>
<keyword evidence="5" id="KW-0560">Oxidoreductase</keyword>
<dbReference type="GO" id="GO:0003995">
    <property type="term" value="F:acyl-CoA dehydrogenase activity"/>
    <property type="evidence" value="ECO:0007669"/>
    <property type="project" value="TreeGrafter"/>
</dbReference>
<evidence type="ECO:0000259" key="6">
    <source>
        <dbReference type="Pfam" id="PF00441"/>
    </source>
</evidence>
<evidence type="ECO:0000256" key="4">
    <source>
        <dbReference type="ARBA" id="ARBA00022827"/>
    </source>
</evidence>
<name>A0A838XT91_9HYPH</name>
<comment type="similarity">
    <text evidence="2">Belongs to the acyl-CoA dehydrogenase family.</text>
</comment>
<evidence type="ECO:0000313" key="9">
    <source>
        <dbReference type="Proteomes" id="UP000559404"/>
    </source>
</evidence>
<evidence type="ECO:0000259" key="7">
    <source>
        <dbReference type="Pfam" id="PF02771"/>
    </source>
</evidence>
<keyword evidence="3" id="KW-0285">Flavoprotein</keyword>
<reference evidence="8 9" key="1">
    <citation type="submission" date="2020-07" db="EMBL/GenBank/DDBJ databases">
        <authorList>
            <person name="Li M."/>
        </authorList>
    </citation>
    <scope>NUCLEOTIDE SEQUENCE [LARGE SCALE GENOMIC DNA]</scope>
    <source>
        <strain evidence="8 9">DSM 23284</strain>
    </source>
</reference>
<dbReference type="AlphaFoldDB" id="A0A838XT91"/>
<dbReference type="GO" id="GO:0050660">
    <property type="term" value="F:flavin adenine dinucleotide binding"/>
    <property type="evidence" value="ECO:0007669"/>
    <property type="project" value="InterPro"/>
</dbReference>
<evidence type="ECO:0000256" key="3">
    <source>
        <dbReference type="ARBA" id="ARBA00022630"/>
    </source>
</evidence>
<dbReference type="SUPFAM" id="SSF47203">
    <property type="entry name" value="Acyl-CoA dehydrogenase C-terminal domain-like"/>
    <property type="match status" value="1"/>
</dbReference>
<dbReference type="InterPro" id="IPR013786">
    <property type="entry name" value="AcylCoA_DH/ox_N"/>
</dbReference>
<dbReference type="InterPro" id="IPR037069">
    <property type="entry name" value="AcylCoA_DH/ox_N_sf"/>
</dbReference>
<keyword evidence="9" id="KW-1185">Reference proteome</keyword>
<dbReference type="Gene3D" id="1.20.140.10">
    <property type="entry name" value="Butyryl-CoA Dehydrogenase, subunit A, domain 3"/>
    <property type="match status" value="1"/>
</dbReference>
<dbReference type="Proteomes" id="UP000559404">
    <property type="component" value="Unassembled WGS sequence"/>
</dbReference>
<dbReference type="Gene3D" id="1.10.540.10">
    <property type="entry name" value="Acyl-CoA dehydrogenase/oxidase, N-terminal domain"/>
    <property type="match status" value="1"/>
</dbReference>
<keyword evidence="4" id="KW-0274">FAD</keyword>
<feature type="domain" description="Acyl-CoA dehydrogenase/oxidase N-terminal" evidence="7">
    <location>
        <begin position="11"/>
        <end position="94"/>
    </location>
</feature>
<dbReference type="PANTHER" id="PTHR43884:SF20">
    <property type="entry name" value="ACYL-COA DEHYDROGENASE FADE28"/>
    <property type="match status" value="1"/>
</dbReference>
<evidence type="ECO:0000313" key="8">
    <source>
        <dbReference type="EMBL" id="MBA4610110.1"/>
    </source>
</evidence>
<protein>
    <submittedName>
        <fullName evidence="8">Acyl-CoA/acyl-ACP dehydrogenase</fullName>
    </submittedName>
</protein>
<evidence type="ECO:0000256" key="2">
    <source>
        <dbReference type="ARBA" id="ARBA00009347"/>
    </source>
</evidence>
<dbReference type="EMBL" id="JACEON010000001">
    <property type="protein sequence ID" value="MBA4610110.1"/>
    <property type="molecule type" value="Genomic_DNA"/>
</dbReference>
<organism evidence="8 9">
    <name type="scientific">Stappia taiwanensis</name>
    <dbReference type="NCBI Taxonomy" id="992267"/>
    <lineage>
        <taxon>Bacteria</taxon>
        <taxon>Pseudomonadati</taxon>
        <taxon>Pseudomonadota</taxon>
        <taxon>Alphaproteobacteria</taxon>
        <taxon>Hyphomicrobiales</taxon>
        <taxon>Stappiaceae</taxon>
        <taxon>Stappia</taxon>
    </lineage>
</organism>
<dbReference type="InterPro" id="IPR036250">
    <property type="entry name" value="AcylCo_DH-like_C"/>
</dbReference>
<gene>
    <name evidence="8" type="ORF">H1W37_00490</name>
</gene>
<comment type="caution">
    <text evidence="8">The sequence shown here is derived from an EMBL/GenBank/DDBJ whole genome shotgun (WGS) entry which is preliminary data.</text>
</comment>
<dbReference type="Pfam" id="PF00441">
    <property type="entry name" value="Acyl-CoA_dh_1"/>
    <property type="match status" value="1"/>
</dbReference>
<dbReference type="InterPro" id="IPR009100">
    <property type="entry name" value="AcylCoA_DH/oxidase_NM_dom_sf"/>
</dbReference>
<proteinExistence type="inferred from homology"/>
<accession>A0A838XT91</accession>
<sequence length="323" mass="34225">MDFELNDTERMLADSLARFEEQAIGWDADRQWAHSREMGWHCASVPEDQGGFGLGLNGPFLIAESFGAALSPILWQSFAVLPAIALGALAETGDSAPLDAFLGGERSFCMLAGTGTTTAEGACVLRKPQDLEADVYLALLPAGEGQALALIEAGDLPAPLSEESWIDGRRMAEVAVLPTAHAGVPVSSDLAARLRIAAEVTAAADHLGAMRQLFDQTLEYTKTRNQFGRALSAFQALQHRLVDMSIALEETRALVMAAAMAASQNHEDSGRLASAAWSKACAAGQKVGEEAIQLHGGIGMTEECQVGTYVKRMMRNAPVIAAA</sequence>
<evidence type="ECO:0000256" key="1">
    <source>
        <dbReference type="ARBA" id="ARBA00001974"/>
    </source>
</evidence>
<dbReference type="RefSeq" id="WP_181758310.1">
    <property type="nucleotide sequence ID" value="NZ_BMCR01000001.1"/>
</dbReference>
<comment type="cofactor">
    <cofactor evidence="1">
        <name>FAD</name>
        <dbReference type="ChEBI" id="CHEBI:57692"/>
    </cofactor>
</comment>
<evidence type="ECO:0000256" key="5">
    <source>
        <dbReference type="ARBA" id="ARBA00023002"/>
    </source>
</evidence>